<sequence>MIISSPSRPSPRHALAITPPPPAAQDSLSGSCSVTMIVTLMPQMQACTGFEEGECMAIKVNAFSLFGARVRMSIYDLSKGQVRSYALSRSQLRSMAALPSSAPACEKWH</sequence>
<proteinExistence type="predicted"/>
<comment type="caution">
    <text evidence="2">The sequence shown here is derived from an EMBL/GenBank/DDBJ whole genome shotgun (WGS) entry which is preliminary data.</text>
</comment>
<evidence type="ECO:0000313" key="3">
    <source>
        <dbReference type="Proteomes" id="UP001515480"/>
    </source>
</evidence>
<organism evidence="2 3">
    <name type="scientific">Prymnesium parvum</name>
    <name type="common">Toxic golden alga</name>
    <dbReference type="NCBI Taxonomy" id="97485"/>
    <lineage>
        <taxon>Eukaryota</taxon>
        <taxon>Haptista</taxon>
        <taxon>Haptophyta</taxon>
        <taxon>Prymnesiophyceae</taxon>
        <taxon>Prymnesiales</taxon>
        <taxon>Prymnesiaceae</taxon>
        <taxon>Prymnesium</taxon>
    </lineage>
</organism>
<gene>
    <name evidence="2" type="ORF">AB1Y20_020670</name>
</gene>
<protein>
    <submittedName>
        <fullName evidence="2">Uncharacterized protein</fullName>
    </submittedName>
</protein>
<reference evidence="2 3" key="1">
    <citation type="journal article" date="2024" name="Science">
        <title>Giant polyketide synthase enzymes in the biosynthesis of giant marine polyether toxins.</title>
        <authorList>
            <person name="Fallon T.R."/>
            <person name="Shende V.V."/>
            <person name="Wierzbicki I.H."/>
            <person name="Pendleton A.L."/>
            <person name="Watervoot N.F."/>
            <person name="Auber R.P."/>
            <person name="Gonzalez D.J."/>
            <person name="Wisecaver J.H."/>
            <person name="Moore B.S."/>
        </authorList>
    </citation>
    <scope>NUCLEOTIDE SEQUENCE [LARGE SCALE GENOMIC DNA]</scope>
    <source>
        <strain evidence="2 3">12B1</strain>
    </source>
</reference>
<dbReference type="EMBL" id="JBGBPQ010000004">
    <property type="protein sequence ID" value="KAL1525835.1"/>
    <property type="molecule type" value="Genomic_DNA"/>
</dbReference>
<dbReference type="AlphaFoldDB" id="A0AB34JYS7"/>
<feature type="region of interest" description="Disordered" evidence="1">
    <location>
        <begin position="1"/>
        <end position="28"/>
    </location>
</feature>
<accession>A0AB34JYS7</accession>
<dbReference type="Proteomes" id="UP001515480">
    <property type="component" value="Unassembled WGS sequence"/>
</dbReference>
<name>A0AB34JYS7_PRYPA</name>
<evidence type="ECO:0000256" key="1">
    <source>
        <dbReference type="SAM" id="MobiDB-lite"/>
    </source>
</evidence>
<keyword evidence="3" id="KW-1185">Reference proteome</keyword>
<evidence type="ECO:0000313" key="2">
    <source>
        <dbReference type="EMBL" id="KAL1525835.1"/>
    </source>
</evidence>